<comment type="caution">
    <text evidence="2">The sequence shown here is derived from an EMBL/GenBank/DDBJ whole genome shotgun (WGS) entry which is preliminary data.</text>
</comment>
<sequence length="681" mass="77407">MPRRLFQNTSTFSSLVRRLNYRCFALSLGIVSLTSFALVYYKGLDLRTPNTKLHHQTPVNDVLKMLIQTAANDSAACKLPVLDPFHPSVVNFMKDLGKLSCEGVSYSSFENNVLRIEGEAVVSAQFRKIERAEGDDFRVVLSDPVKVLNTSGDRASATDQKGIFSGNVSVDYDFIRVDVETSSGETKSDVHMHVFPKKEVLKREQKPGGIPLNVALIMFDSTSHANFKRKMPKSLEYLTKNLNTVFLQGDLNFTFLIGETIIGDGTTAQLCGMLTGIDENKQPEARRRMSGSQPIDRWRWIFRNYNDKGYATMFSEDAPGYAAFNYRLHGFRDPPTDHFARPFWIETDKLLNGKCINNRPAHNVSLNYLLSFFRSYKNRPNFAFSSHASISHDDVNMIGYVDDDLTTFLQTFQRESFEKNTMLIIFGDHGHRFASLRKTIQGKLEERFPFMSISLPNWFLDKYPDLHKNLVQNSRVLTSPFDVYATLRHVLSYPQYPSEIITGQSLFSRIDERNRTCASAGVEDHWCPCLDLEAVSVDEPAVKESAEFVVRHINSLTSQSGELLKLCQRMKLKEIKNAFREMPKEAMQRFVDSKKGAHDECDSCGVVLGEKSVNTLAMDTLYQLQFVTSPNEGFYEASVRMNKGVPSLVGDISRIDAYKDQPYCIASSYPRLRKYCYCSPK</sequence>
<dbReference type="Proteomes" id="UP001159428">
    <property type="component" value="Unassembled WGS sequence"/>
</dbReference>
<feature type="transmembrane region" description="Helical" evidence="1">
    <location>
        <begin position="21"/>
        <end position="41"/>
    </location>
</feature>
<dbReference type="AlphaFoldDB" id="A0AAU9VMJ4"/>
<proteinExistence type="predicted"/>
<dbReference type="GO" id="GO:0005615">
    <property type="term" value="C:extracellular space"/>
    <property type="evidence" value="ECO:0007669"/>
    <property type="project" value="TreeGrafter"/>
</dbReference>
<keyword evidence="1" id="KW-0472">Membrane</keyword>
<dbReference type="CDD" id="cd16021">
    <property type="entry name" value="ALP_like"/>
    <property type="match status" value="1"/>
</dbReference>
<evidence type="ECO:0000313" key="2">
    <source>
        <dbReference type="EMBL" id="CAH3031253.1"/>
    </source>
</evidence>
<accession>A0AAU9VMJ4</accession>
<dbReference type="InterPro" id="IPR004245">
    <property type="entry name" value="DUF229"/>
</dbReference>
<dbReference type="SUPFAM" id="SSF53649">
    <property type="entry name" value="Alkaline phosphatase-like"/>
    <property type="match status" value="1"/>
</dbReference>
<keyword evidence="3" id="KW-1185">Reference proteome</keyword>
<evidence type="ECO:0000313" key="3">
    <source>
        <dbReference type="Proteomes" id="UP001159428"/>
    </source>
</evidence>
<organism evidence="2 3">
    <name type="scientific">Pocillopora meandrina</name>
    <dbReference type="NCBI Taxonomy" id="46732"/>
    <lineage>
        <taxon>Eukaryota</taxon>
        <taxon>Metazoa</taxon>
        <taxon>Cnidaria</taxon>
        <taxon>Anthozoa</taxon>
        <taxon>Hexacorallia</taxon>
        <taxon>Scleractinia</taxon>
        <taxon>Astrocoeniina</taxon>
        <taxon>Pocilloporidae</taxon>
        <taxon>Pocillopora</taxon>
    </lineage>
</organism>
<dbReference type="FunFam" id="3.40.720.10:FF:000017">
    <property type="entry name" value="Predicted protein"/>
    <property type="match status" value="1"/>
</dbReference>
<dbReference type="InterPro" id="IPR017850">
    <property type="entry name" value="Alkaline_phosphatase_core_sf"/>
</dbReference>
<dbReference type="Pfam" id="PF02995">
    <property type="entry name" value="DUF229"/>
    <property type="match status" value="1"/>
</dbReference>
<dbReference type="PANTHER" id="PTHR10974">
    <property type="entry name" value="FI08016P-RELATED"/>
    <property type="match status" value="1"/>
</dbReference>
<reference evidence="2 3" key="1">
    <citation type="submission" date="2022-05" db="EMBL/GenBank/DDBJ databases">
        <authorList>
            <consortium name="Genoscope - CEA"/>
            <person name="William W."/>
        </authorList>
    </citation>
    <scope>NUCLEOTIDE SEQUENCE [LARGE SCALE GENOMIC DNA]</scope>
</reference>
<dbReference type="EMBL" id="CALNXJ010000001">
    <property type="protein sequence ID" value="CAH3031253.1"/>
    <property type="molecule type" value="Genomic_DNA"/>
</dbReference>
<evidence type="ECO:0000256" key="1">
    <source>
        <dbReference type="SAM" id="Phobius"/>
    </source>
</evidence>
<protein>
    <submittedName>
        <fullName evidence="2">Uncharacterized protein</fullName>
    </submittedName>
</protein>
<dbReference type="Gene3D" id="3.40.720.10">
    <property type="entry name" value="Alkaline Phosphatase, subunit A"/>
    <property type="match status" value="1"/>
</dbReference>
<dbReference type="PANTHER" id="PTHR10974:SF1">
    <property type="entry name" value="FI08016P-RELATED"/>
    <property type="match status" value="1"/>
</dbReference>
<name>A0AAU9VMJ4_9CNID</name>
<keyword evidence="1" id="KW-1133">Transmembrane helix</keyword>
<keyword evidence="1" id="KW-0812">Transmembrane</keyword>
<gene>
    <name evidence="2" type="ORF">PMEA_00001254</name>
</gene>